<keyword evidence="3" id="KW-1185">Reference proteome</keyword>
<dbReference type="STRING" id="310780.SAMN05216267_103958"/>
<proteinExistence type="predicted"/>
<dbReference type="OrthoDB" id="4305254at2"/>
<accession>A0A1H8S5H3</accession>
<feature type="region of interest" description="Disordered" evidence="1">
    <location>
        <begin position="137"/>
        <end position="178"/>
    </location>
</feature>
<name>A0A1H8S5H3_9ACTN</name>
<dbReference type="AlphaFoldDB" id="A0A1H8S5H3"/>
<dbReference type="Proteomes" id="UP000181951">
    <property type="component" value="Unassembled WGS sequence"/>
</dbReference>
<protein>
    <submittedName>
        <fullName evidence="2">Uncharacterized protein</fullName>
    </submittedName>
</protein>
<gene>
    <name evidence="2" type="ORF">SAMN05216267_103958</name>
</gene>
<feature type="compositionally biased region" description="Pro residues" evidence="1">
    <location>
        <begin position="12"/>
        <end position="27"/>
    </location>
</feature>
<reference evidence="2 3" key="1">
    <citation type="submission" date="2016-10" db="EMBL/GenBank/DDBJ databases">
        <authorList>
            <person name="de Groot N.N."/>
        </authorList>
    </citation>
    <scope>NUCLEOTIDE SEQUENCE [LARGE SCALE GENOMIC DNA]</scope>
    <source>
        <strain evidence="2 3">CGMCC 4.2026</strain>
    </source>
</reference>
<evidence type="ECO:0000313" key="3">
    <source>
        <dbReference type="Proteomes" id="UP000181951"/>
    </source>
</evidence>
<dbReference type="EMBL" id="FODD01000039">
    <property type="protein sequence ID" value="SEO73862.1"/>
    <property type="molecule type" value="Genomic_DNA"/>
</dbReference>
<evidence type="ECO:0000256" key="1">
    <source>
        <dbReference type="SAM" id="MobiDB-lite"/>
    </source>
</evidence>
<sequence>MRQFPKFTAPGSIPPSREPVPTAPAPVPVDADGVLEVLAAEVRERFGHSLGDLRTLTATEPHRVPGVSEVLRWFDQVTEAQKFLEDAENALVDVLATGDTAPLTEDQMVLAATVDAAVTVRDGRALVVRFLLNPDAPGKQDGRARGEALGVRRPPALTTSMPPRSATSASASAAGVRR</sequence>
<feature type="region of interest" description="Disordered" evidence="1">
    <location>
        <begin position="1"/>
        <end position="27"/>
    </location>
</feature>
<dbReference type="RefSeq" id="WP_143080584.1">
    <property type="nucleotide sequence ID" value="NZ_FODD01000039.1"/>
</dbReference>
<feature type="compositionally biased region" description="Low complexity" evidence="1">
    <location>
        <begin position="165"/>
        <end position="178"/>
    </location>
</feature>
<organism evidence="2 3">
    <name type="scientific">Actinacidiphila rubida</name>
    <dbReference type="NCBI Taxonomy" id="310780"/>
    <lineage>
        <taxon>Bacteria</taxon>
        <taxon>Bacillati</taxon>
        <taxon>Actinomycetota</taxon>
        <taxon>Actinomycetes</taxon>
        <taxon>Kitasatosporales</taxon>
        <taxon>Streptomycetaceae</taxon>
        <taxon>Actinacidiphila</taxon>
    </lineage>
</organism>
<evidence type="ECO:0000313" key="2">
    <source>
        <dbReference type="EMBL" id="SEO73862.1"/>
    </source>
</evidence>